<dbReference type="OrthoDB" id="149299at2"/>
<dbReference type="InterPro" id="IPR007499">
    <property type="entry name" value="ERF_bacteria_virus"/>
</dbReference>
<feature type="region of interest" description="Disordered" evidence="1">
    <location>
        <begin position="140"/>
        <end position="173"/>
    </location>
</feature>
<reference evidence="2 3" key="1">
    <citation type="submission" date="2020-07" db="EMBL/GenBank/DDBJ databases">
        <authorList>
            <person name="Feng H."/>
        </authorList>
    </citation>
    <scope>NUCLEOTIDE SEQUENCE [LARGE SCALE GENOMIC DNA]</scope>
    <source>
        <strain evidence="3">s-11</strain>
    </source>
</reference>
<name>A0A7W1XC63_9BACL</name>
<proteinExistence type="predicted"/>
<evidence type="ECO:0000313" key="3">
    <source>
        <dbReference type="Proteomes" id="UP000530514"/>
    </source>
</evidence>
<comment type="caution">
    <text evidence="2">The sequence shown here is derived from an EMBL/GenBank/DDBJ whole genome shotgun (WGS) entry which is preliminary data.</text>
</comment>
<dbReference type="EMBL" id="JACEIP010000025">
    <property type="protein sequence ID" value="MBA4543965.1"/>
    <property type="molecule type" value="Genomic_DNA"/>
</dbReference>
<keyword evidence="3" id="KW-1185">Reference proteome</keyword>
<organism evidence="2 3">
    <name type="scientific">Thermoactinomyces daqus</name>
    <dbReference type="NCBI Taxonomy" id="1329516"/>
    <lineage>
        <taxon>Bacteria</taxon>
        <taxon>Bacillati</taxon>
        <taxon>Bacillota</taxon>
        <taxon>Bacilli</taxon>
        <taxon>Bacillales</taxon>
        <taxon>Thermoactinomycetaceae</taxon>
        <taxon>Thermoactinomyces</taxon>
    </lineage>
</organism>
<feature type="compositionally biased region" description="Basic and acidic residues" evidence="1">
    <location>
        <begin position="310"/>
        <end position="322"/>
    </location>
</feature>
<protein>
    <submittedName>
        <fullName evidence="2">ERF family protein</fullName>
    </submittedName>
</protein>
<feature type="compositionally biased region" description="Polar residues" evidence="1">
    <location>
        <begin position="288"/>
        <end position="304"/>
    </location>
</feature>
<dbReference type="RefSeq" id="WP_052154142.1">
    <property type="nucleotide sequence ID" value="NZ_JACEIP010000025.1"/>
</dbReference>
<gene>
    <name evidence="2" type="ORF">H1164_13835</name>
</gene>
<feature type="compositionally biased region" description="Basic and acidic residues" evidence="1">
    <location>
        <begin position="162"/>
        <end position="172"/>
    </location>
</feature>
<evidence type="ECO:0000256" key="1">
    <source>
        <dbReference type="SAM" id="MobiDB-lite"/>
    </source>
</evidence>
<accession>A0A7W1XC63</accession>
<dbReference type="Pfam" id="PF04404">
    <property type="entry name" value="ERF"/>
    <property type="match status" value="1"/>
</dbReference>
<dbReference type="Proteomes" id="UP000530514">
    <property type="component" value="Unassembled WGS sequence"/>
</dbReference>
<dbReference type="AlphaFoldDB" id="A0A7W1XC63"/>
<sequence length="335" mass="37535">MKFAENNTNILAAFVKFQGLVKNPPKNQTATIHTKNGGSYSYKYADLAHIADVIRQPMKESGLGWFQNAVRDENNKVIGIYTILVHESGEMIEFEPIPVKEDERNQTNTASQKQGSAITYARRYSLSLALGLAADEDSDAVPVQPVSDKQKQPKSQFKKLNRHEQQPSKQKDLAAWNQLAEENQEETKQQKGNGAQRRRFFAICGEKKITTKRQKAIVYAFTKKSSRADVTDEEFADINKFLSKDKNNSLSNATEIEIVRAVNEFKEKQATSSSQESDDNLEAGEPVETTSSRDQQIASDQEGNQDLGLDNERLDEEIHVEMEDGVDGNQLSATS</sequence>
<evidence type="ECO:0000313" key="2">
    <source>
        <dbReference type="EMBL" id="MBA4543965.1"/>
    </source>
</evidence>
<feature type="region of interest" description="Disordered" evidence="1">
    <location>
        <begin position="267"/>
        <end position="335"/>
    </location>
</feature>